<evidence type="ECO:0000256" key="1">
    <source>
        <dbReference type="ARBA" id="ARBA00004123"/>
    </source>
</evidence>
<dbReference type="Pfam" id="PF02291">
    <property type="entry name" value="TFIID-31kDa"/>
    <property type="match status" value="1"/>
</dbReference>
<dbReference type="CDD" id="cd07979">
    <property type="entry name" value="HFD_TAF9"/>
    <property type="match status" value="1"/>
</dbReference>
<dbReference type="InterPro" id="IPR003162">
    <property type="entry name" value="TFIID-31"/>
</dbReference>
<dbReference type="GeneID" id="19878229"/>
<dbReference type="RefSeq" id="XP_008073363.1">
    <property type="nucleotide sequence ID" value="XM_008075172.1"/>
</dbReference>
<keyword evidence="4" id="KW-0804">Transcription</keyword>
<evidence type="ECO:0008006" key="8">
    <source>
        <dbReference type="Google" id="ProtNLM"/>
    </source>
</evidence>
<dbReference type="Gene3D" id="1.10.20.10">
    <property type="entry name" value="Histone, subunit A"/>
    <property type="match status" value="1"/>
</dbReference>
<dbReference type="InParanoid" id="L2GXS4"/>
<dbReference type="InterPro" id="IPR009072">
    <property type="entry name" value="Histone-fold"/>
</dbReference>
<evidence type="ECO:0000256" key="5">
    <source>
        <dbReference type="ARBA" id="ARBA00023242"/>
    </source>
</evidence>
<keyword evidence="7" id="KW-1185">Reference proteome</keyword>
<dbReference type="OMA" id="AYMNDIG"/>
<evidence type="ECO:0000313" key="7">
    <source>
        <dbReference type="Proteomes" id="UP000011081"/>
    </source>
</evidence>
<comment type="similarity">
    <text evidence="2">Belongs to the TAF9 family.</text>
</comment>
<dbReference type="PANTHER" id="PTHR48068">
    <property type="entry name" value="TAF9 RNA POLYMERASE II, TATA BOX-BINDING PROTEIN (TBP)-ASSOCIATED FACTOR"/>
    <property type="match status" value="1"/>
</dbReference>
<dbReference type="VEuPathDB" id="MicrosporidiaDB:VCUG_00341"/>
<organism evidence="6 7">
    <name type="scientific">Vavraia culicis (isolate floridensis)</name>
    <name type="common">Microsporidian parasite</name>
    <dbReference type="NCBI Taxonomy" id="948595"/>
    <lineage>
        <taxon>Eukaryota</taxon>
        <taxon>Fungi</taxon>
        <taxon>Fungi incertae sedis</taxon>
        <taxon>Microsporidia</taxon>
        <taxon>Pleistophoridae</taxon>
        <taxon>Vavraia</taxon>
    </lineage>
</organism>
<dbReference type="InterPro" id="IPR051431">
    <property type="entry name" value="TFIID_subunit_9"/>
</dbReference>
<evidence type="ECO:0000256" key="3">
    <source>
        <dbReference type="ARBA" id="ARBA00023015"/>
    </source>
</evidence>
<protein>
    <recommendedName>
        <fullName evidence="8">Transcription initiation factor TFIID subunit 9</fullName>
    </recommendedName>
</protein>
<accession>L2GXS4</accession>
<dbReference type="GO" id="GO:0046982">
    <property type="term" value="F:protein heterodimerization activity"/>
    <property type="evidence" value="ECO:0007669"/>
    <property type="project" value="InterPro"/>
</dbReference>
<dbReference type="AlphaFoldDB" id="L2GXS4"/>
<keyword evidence="5" id="KW-0539">Nucleus</keyword>
<keyword evidence="3" id="KW-0805">Transcription regulation</keyword>
<gene>
    <name evidence="6" type="ORF">VCUG_00341</name>
</gene>
<dbReference type="FunCoup" id="L2GXS4">
    <property type="interactions" value="28"/>
</dbReference>
<dbReference type="OrthoDB" id="341924at2759"/>
<dbReference type="EMBL" id="GL877407">
    <property type="protein sequence ID" value="ELA48103.1"/>
    <property type="molecule type" value="Genomic_DNA"/>
</dbReference>
<dbReference type="GO" id="GO:0016251">
    <property type="term" value="F:RNA polymerase II general transcription initiation factor activity"/>
    <property type="evidence" value="ECO:0007669"/>
    <property type="project" value="TreeGrafter"/>
</dbReference>
<name>L2GXS4_VAVCU</name>
<dbReference type="PANTHER" id="PTHR48068:SF4">
    <property type="entry name" value="TATA-BOX BINDING PROTEIN ASSOCIATED FACTOR 9"/>
    <property type="match status" value="1"/>
</dbReference>
<evidence type="ECO:0000256" key="2">
    <source>
        <dbReference type="ARBA" id="ARBA00007646"/>
    </source>
</evidence>
<dbReference type="GO" id="GO:0003713">
    <property type="term" value="F:transcription coactivator activity"/>
    <property type="evidence" value="ECO:0007669"/>
    <property type="project" value="TreeGrafter"/>
</dbReference>
<dbReference type="HOGENOM" id="CLU_068315_3_1_1"/>
<dbReference type="STRING" id="948595.L2GXS4"/>
<dbReference type="Proteomes" id="UP000011081">
    <property type="component" value="Unassembled WGS sequence"/>
</dbReference>
<evidence type="ECO:0000313" key="6">
    <source>
        <dbReference type="EMBL" id="ELA48103.1"/>
    </source>
</evidence>
<proteinExistence type="inferred from homology"/>
<comment type="subcellular location">
    <subcellularLocation>
        <location evidence="1">Nucleus</location>
    </subcellularLocation>
</comment>
<dbReference type="GO" id="GO:0000124">
    <property type="term" value="C:SAGA complex"/>
    <property type="evidence" value="ECO:0007669"/>
    <property type="project" value="TreeGrafter"/>
</dbReference>
<dbReference type="GO" id="GO:0051123">
    <property type="term" value="P:RNA polymerase II preinitiation complex assembly"/>
    <property type="evidence" value="ECO:0007669"/>
    <property type="project" value="TreeGrafter"/>
</dbReference>
<sequence length="128" mass="14542">MSESSAPRDTKVISLILRSLGIEECEPKAILQIHEFVYKYATDVMKDASQYAEMVDRQVITEKDIKLALQTKVGRYFVPPPPRAYMNDIGTMVNSRPIRPHGEGANKLPMGKNTLLNFESRLIDENEM</sequence>
<dbReference type="GO" id="GO:0005669">
    <property type="term" value="C:transcription factor TFIID complex"/>
    <property type="evidence" value="ECO:0007669"/>
    <property type="project" value="TreeGrafter"/>
</dbReference>
<dbReference type="SUPFAM" id="SSF47113">
    <property type="entry name" value="Histone-fold"/>
    <property type="match status" value="1"/>
</dbReference>
<reference evidence="7" key="1">
    <citation type="submission" date="2011-03" db="EMBL/GenBank/DDBJ databases">
        <title>The genome sequence of Vavraia culicis strain floridensis.</title>
        <authorList>
            <consortium name="The Broad Institute Genome Sequencing Platform"/>
            <person name="Cuomo C."/>
            <person name="Becnel J."/>
            <person name="Sanscrainte N."/>
            <person name="Young S.K."/>
            <person name="Zeng Q."/>
            <person name="Gargeya S."/>
            <person name="Fitzgerald M."/>
            <person name="Haas B."/>
            <person name="Abouelleil A."/>
            <person name="Alvarado L."/>
            <person name="Arachchi H.M."/>
            <person name="Berlin A."/>
            <person name="Chapman S.B."/>
            <person name="Gearin G."/>
            <person name="Goldberg J."/>
            <person name="Griggs A."/>
            <person name="Gujja S."/>
            <person name="Hansen M."/>
            <person name="Heiman D."/>
            <person name="Howarth C."/>
            <person name="Larimer J."/>
            <person name="Lui A."/>
            <person name="MacDonald P.J.P."/>
            <person name="McCowen C."/>
            <person name="Montmayeur A."/>
            <person name="Murphy C."/>
            <person name="Neiman D."/>
            <person name="Pearson M."/>
            <person name="Priest M."/>
            <person name="Roberts A."/>
            <person name="Saif S."/>
            <person name="Shea T."/>
            <person name="Sisk P."/>
            <person name="Stolte C."/>
            <person name="Sykes S."/>
            <person name="Wortman J."/>
            <person name="Nusbaum C."/>
            <person name="Birren B."/>
        </authorList>
    </citation>
    <scope>NUCLEOTIDE SEQUENCE [LARGE SCALE GENOMIC DNA]</scope>
    <source>
        <strain evidence="7">floridensis</strain>
    </source>
</reference>
<evidence type="ECO:0000256" key="4">
    <source>
        <dbReference type="ARBA" id="ARBA00023163"/>
    </source>
</evidence>